<keyword evidence="2 4" id="KW-0689">Ribosomal protein</keyword>
<gene>
    <name evidence="4" type="primary">rpsR</name>
    <name evidence="6" type="ORF">A2W52_03675</name>
</gene>
<dbReference type="GO" id="GO:0003735">
    <property type="term" value="F:structural constituent of ribosome"/>
    <property type="evidence" value="ECO:0007669"/>
    <property type="project" value="InterPro"/>
</dbReference>
<dbReference type="Proteomes" id="UP000176493">
    <property type="component" value="Unassembled WGS sequence"/>
</dbReference>
<dbReference type="NCBIfam" id="TIGR00165">
    <property type="entry name" value="S18"/>
    <property type="match status" value="1"/>
</dbReference>
<evidence type="ECO:0000313" key="7">
    <source>
        <dbReference type="Proteomes" id="UP000176493"/>
    </source>
</evidence>
<organism evidence="6 7">
    <name type="scientific">Candidatus Taylorbacteria bacterium RIFCSPHIGHO2_02_49_25</name>
    <dbReference type="NCBI Taxonomy" id="1802305"/>
    <lineage>
        <taxon>Bacteria</taxon>
        <taxon>Candidatus Tayloriibacteriota</taxon>
    </lineage>
</organism>
<evidence type="ECO:0000256" key="2">
    <source>
        <dbReference type="ARBA" id="ARBA00022980"/>
    </source>
</evidence>
<proteinExistence type="inferred from homology"/>
<dbReference type="GO" id="GO:0070181">
    <property type="term" value="F:small ribosomal subunit rRNA binding"/>
    <property type="evidence" value="ECO:0007669"/>
    <property type="project" value="TreeGrafter"/>
</dbReference>
<dbReference type="Pfam" id="PF01084">
    <property type="entry name" value="Ribosomal_S18"/>
    <property type="match status" value="1"/>
</dbReference>
<keyword evidence="3 4" id="KW-0687">Ribonucleoprotein</keyword>
<dbReference type="GO" id="GO:0022627">
    <property type="term" value="C:cytosolic small ribosomal subunit"/>
    <property type="evidence" value="ECO:0007669"/>
    <property type="project" value="TreeGrafter"/>
</dbReference>
<dbReference type="HAMAP" id="MF_00270">
    <property type="entry name" value="Ribosomal_bS18"/>
    <property type="match status" value="1"/>
</dbReference>
<dbReference type="InterPro" id="IPR036870">
    <property type="entry name" value="Ribosomal_bS18_sf"/>
</dbReference>
<dbReference type="GO" id="GO:0006412">
    <property type="term" value="P:translation"/>
    <property type="evidence" value="ECO:0007669"/>
    <property type="project" value="UniProtKB-UniRule"/>
</dbReference>
<dbReference type="PRINTS" id="PR00974">
    <property type="entry name" value="RIBOSOMALS18"/>
</dbReference>
<evidence type="ECO:0000256" key="3">
    <source>
        <dbReference type="ARBA" id="ARBA00023274"/>
    </source>
</evidence>
<dbReference type="InterPro" id="IPR001648">
    <property type="entry name" value="Ribosomal_bS18"/>
</dbReference>
<reference evidence="6 7" key="1">
    <citation type="journal article" date="2016" name="Nat. Commun.">
        <title>Thousands of microbial genomes shed light on interconnected biogeochemical processes in an aquifer system.</title>
        <authorList>
            <person name="Anantharaman K."/>
            <person name="Brown C.T."/>
            <person name="Hug L.A."/>
            <person name="Sharon I."/>
            <person name="Castelle C.J."/>
            <person name="Probst A.J."/>
            <person name="Thomas B.C."/>
            <person name="Singh A."/>
            <person name="Wilkins M.J."/>
            <person name="Karaoz U."/>
            <person name="Brodie E.L."/>
            <person name="Williams K.H."/>
            <person name="Hubbard S.S."/>
            <person name="Banfield J.F."/>
        </authorList>
    </citation>
    <scope>NUCLEOTIDE SEQUENCE [LARGE SCALE GENOMIC DNA]</scope>
</reference>
<evidence type="ECO:0000313" key="6">
    <source>
        <dbReference type="EMBL" id="OHA22521.1"/>
    </source>
</evidence>
<evidence type="ECO:0000256" key="1">
    <source>
        <dbReference type="ARBA" id="ARBA00005589"/>
    </source>
</evidence>
<dbReference type="EMBL" id="MHRJ01000024">
    <property type="protein sequence ID" value="OHA22521.1"/>
    <property type="molecule type" value="Genomic_DNA"/>
</dbReference>
<keyword evidence="4" id="KW-0694">RNA-binding</keyword>
<dbReference type="Gene3D" id="4.10.640.10">
    <property type="entry name" value="Ribosomal protein S18"/>
    <property type="match status" value="1"/>
</dbReference>
<accession>A0A1G2MHK8</accession>
<comment type="caution">
    <text evidence="6">The sequence shown here is derived from an EMBL/GenBank/DDBJ whole genome shotgun (WGS) entry which is preliminary data.</text>
</comment>
<dbReference type="PANTHER" id="PTHR13479:SF40">
    <property type="entry name" value="SMALL RIBOSOMAL SUBUNIT PROTEIN BS18M"/>
    <property type="match status" value="1"/>
</dbReference>
<evidence type="ECO:0000256" key="4">
    <source>
        <dbReference type="HAMAP-Rule" id="MF_00270"/>
    </source>
</evidence>
<keyword evidence="4" id="KW-0699">rRNA-binding</keyword>
<comment type="subunit">
    <text evidence="4">Part of the 30S ribosomal subunit. Forms a tight heterodimer with protein bS6.</text>
</comment>
<name>A0A1G2MHK8_9BACT</name>
<comment type="similarity">
    <text evidence="1 4 5">Belongs to the bacterial ribosomal protein bS18 family.</text>
</comment>
<comment type="function">
    <text evidence="4">Binds as a heterodimer with protein bS6 to the central domain of the 16S rRNA, where it helps stabilize the platform of the 30S subunit.</text>
</comment>
<dbReference type="PANTHER" id="PTHR13479">
    <property type="entry name" value="30S RIBOSOMAL PROTEIN S18"/>
    <property type="match status" value="1"/>
</dbReference>
<dbReference type="AlphaFoldDB" id="A0A1G2MHK8"/>
<dbReference type="SUPFAM" id="SSF46911">
    <property type="entry name" value="Ribosomal protein S18"/>
    <property type="match status" value="1"/>
</dbReference>
<sequence length="67" mass="7938">MKQQCYFSQNNIKHIDYKDTELLKKFLNPHGRIQGKKRTGVSAKYQRQLALAIKRARFMGLLPYVVR</sequence>
<protein>
    <recommendedName>
        <fullName evidence="4">Small ribosomal subunit protein bS18</fullName>
    </recommendedName>
</protein>
<evidence type="ECO:0000256" key="5">
    <source>
        <dbReference type="RuleBase" id="RU003910"/>
    </source>
</evidence>